<organism evidence="1 2">
    <name type="scientific">Paucihalobacter ruber</name>
    <dbReference type="NCBI Taxonomy" id="2567861"/>
    <lineage>
        <taxon>Bacteria</taxon>
        <taxon>Pseudomonadati</taxon>
        <taxon>Bacteroidota</taxon>
        <taxon>Flavobacteriia</taxon>
        <taxon>Flavobacteriales</taxon>
        <taxon>Flavobacteriaceae</taxon>
        <taxon>Paucihalobacter</taxon>
    </lineage>
</organism>
<protein>
    <submittedName>
        <fullName evidence="1">Uncharacterized protein</fullName>
    </submittedName>
</protein>
<reference evidence="1 2" key="1">
    <citation type="submission" date="2019-06" db="EMBL/GenBank/DDBJ databases">
        <title>Flavobacteriaceae Paucihalobacterium erythroidium CWB-1, complete genome.</title>
        <authorList>
            <person name="Wu S."/>
        </authorList>
    </citation>
    <scope>NUCLEOTIDE SEQUENCE [LARGE SCALE GENOMIC DNA]</scope>
    <source>
        <strain evidence="1 2">CWB-1</strain>
    </source>
</reference>
<dbReference type="AlphaFoldDB" id="A0A506PS73"/>
<evidence type="ECO:0000313" key="1">
    <source>
        <dbReference type="EMBL" id="TPV35060.1"/>
    </source>
</evidence>
<evidence type="ECO:0000313" key="2">
    <source>
        <dbReference type="Proteomes" id="UP000317332"/>
    </source>
</evidence>
<accession>A0A506PS73</accession>
<comment type="caution">
    <text evidence="1">The sequence shown here is derived from an EMBL/GenBank/DDBJ whole genome shotgun (WGS) entry which is preliminary data.</text>
</comment>
<dbReference type="Proteomes" id="UP000317332">
    <property type="component" value="Unassembled WGS sequence"/>
</dbReference>
<dbReference type="OrthoDB" id="839726at2"/>
<proteinExistence type="predicted"/>
<dbReference type="EMBL" id="VHIQ01000002">
    <property type="protein sequence ID" value="TPV35060.1"/>
    <property type="molecule type" value="Genomic_DNA"/>
</dbReference>
<sequence>MKSKLSSVILVFVFMSFIATPTLVYAFNLDLDTSVCFQMSEEEQETISKIDIKQIFKETSAYFSFEGKNPSNNSLFYKELHIETILLTTFSPPPEFLF</sequence>
<dbReference type="RefSeq" id="WP_140989536.1">
    <property type="nucleotide sequence ID" value="NZ_VHIQ01000002.1"/>
</dbReference>
<keyword evidence="2" id="KW-1185">Reference proteome</keyword>
<gene>
    <name evidence="1" type="ORF">FJ651_05930</name>
</gene>
<name>A0A506PS73_9FLAO</name>